<dbReference type="SMART" id="SM00248">
    <property type="entry name" value="ANK"/>
    <property type="match status" value="4"/>
</dbReference>
<dbReference type="InterPro" id="IPR036770">
    <property type="entry name" value="Ankyrin_rpt-contain_sf"/>
</dbReference>
<organism evidence="4 5">
    <name type="scientific">Ambispora gerdemannii</name>
    <dbReference type="NCBI Taxonomy" id="144530"/>
    <lineage>
        <taxon>Eukaryota</taxon>
        <taxon>Fungi</taxon>
        <taxon>Fungi incertae sedis</taxon>
        <taxon>Mucoromycota</taxon>
        <taxon>Glomeromycotina</taxon>
        <taxon>Glomeromycetes</taxon>
        <taxon>Archaeosporales</taxon>
        <taxon>Ambisporaceae</taxon>
        <taxon>Ambispora</taxon>
    </lineage>
</organism>
<dbReference type="AlphaFoldDB" id="A0A9N9A915"/>
<dbReference type="GO" id="GO:0004842">
    <property type="term" value="F:ubiquitin-protein transferase activity"/>
    <property type="evidence" value="ECO:0007669"/>
    <property type="project" value="TreeGrafter"/>
</dbReference>
<dbReference type="OrthoDB" id="194358at2759"/>
<evidence type="ECO:0000313" key="5">
    <source>
        <dbReference type="Proteomes" id="UP000789831"/>
    </source>
</evidence>
<dbReference type="PROSITE" id="PS50297">
    <property type="entry name" value="ANK_REP_REGION"/>
    <property type="match status" value="2"/>
</dbReference>
<feature type="repeat" description="ANK" evidence="3">
    <location>
        <begin position="65"/>
        <end position="97"/>
    </location>
</feature>
<dbReference type="Proteomes" id="UP000789831">
    <property type="component" value="Unassembled WGS sequence"/>
</dbReference>
<dbReference type="PROSITE" id="PS50088">
    <property type="entry name" value="ANK_REPEAT"/>
    <property type="match status" value="3"/>
</dbReference>
<reference evidence="4" key="1">
    <citation type="submission" date="2021-06" db="EMBL/GenBank/DDBJ databases">
        <authorList>
            <person name="Kallberg Y."/>
            <person name="Tangrot J."/>
            <person name="Rosling A."/>
        </authorList>
    </citation>
    <scope>NUCLEOTIDE SEQUENCE</scope>
    <source>
        <strain evidence="4">MT106</strain>
    </source>
</reference>
<dbReference type="InterPro" id="IPR002110">
    <property type="entry name" value="Ankyrin_rpt"/>
</dbReference>
<feature type="repeat" description="ANK" evidence="3">
    <location>
        <begin position="99"/>
        <end position="131"/>
    </location>
</feature>
<keyword evidence="2 3" id="KW-0040">ANK repeat</keyword>
<keyword evidence="1" id="KW-0677">Repeat</keyword>
<protein>
    <submittedName>
        <fullName evidence="4">6469_t:CDS:1</fullName>
    </submittedName>
</protein>
<dbReference type="PANTHER" id="PTHR24171:SF9">
    <property type="entry name" value="ANKYRIN REPEAT DOMAIN-CONTAINING PROTEIN 39"/>
    <property type="match status" value="1"/>
</dbReference>
<accession>A0A9N9A915</accession>
<comment type="caution">
    <text evidence="4">The sequence shown here is derived from an EMBL/GenBank/DDBJ whole genome shotgun (WGS) entry which is preliminary data.</text>
</comment>
<dbReference type="PRINTS" id="PR01415">
    <property type="entry name" value="ANKYRIN"/>
</dbReference>
<dbReference type="PANTHER" id="PTHR24171">
    <property type="entry name" value="ANKYRIN REPEAT DOMAIN-CONTAINING PROTEIN 39-RELATED"/>
    <property type="match status" value="1"/>
</dbReference>
<dbReference type="Gene3D" id="1.25.40.20">
    <property type="entry name" value="Ankyrin repeat-containing domain"/>
    <property type="match status" value="2"/>
</dbReference>
<dbReference type="SUPFAM" id="SSF48403">
    <property type="entry name" value="Ankyrin repeat"/>
    <property type="match status" value="1"/>
</dbReference>
<proteinExistence type="predicted"/>
<evidence type="ECO:0000256" key="3">
    <source>
        <dbReference type="PROSITE-ProRule" id="PRU00023"/>
    </source>
</evidence>
<dbReference type="EMBL" id="CAJVPL010000712">
    <property type="protein sequence ID" value="CAG8523525.1"/>
    <property type="molecule type" value="Genomic_DNA"/>
</dbReference>
<dbReference type="GO" id="GO:0085020">
    <property type="term" value="P:protein K6-linked ubiquitination"/>
    <property type="evidence" value="ECO:0007669"/>
    <property type="project" value="TreeGrafter"/>
</dbReference>
<name>A0A9N9A915_9GLOM</name>
<evidence type="ECO:0000256" key="1">
    <source>
        <dbReference type="ARBA" id="ARBA00022737"/>
    </source>
</evidence>
<evidence type="ECO:0000313" key="4">
    <source>
        <dbReference type="EMBL" id="CAG8523525.1"/>
    </source>
</evidence>
<dbReference type="Pfam" id="PF12796">
    <property type="entry name" value="Ank_2"/>
    <property type="match status" value="2"/>
</dbReference>
<keyword evidence="5" id="KW-1185">Reference proteome</keyword>
<evidence type="ECO:0000256" key="2">
    <source>
        <dbReference type="ARBA" id="ARBA00023043"/>
    </source>
</evidence>
<feature type="repeat" description="ANK" evidence="3">
    <location>
        <begin position="132"/>
        <end position="154"/>
    </location>
</feature>
<gene>
    <name evidence="4" type="ORF">AGERDE_LOCUS5360</name>
</gene>
<sequence>MNNKDHENHDHSCSHSQQTNPYIQSLEELDFSKSIHQACLQGDYSKVKALITKKGASVVNERDAAGYTPLHYGARNGHEEICRLLLEKGANPNATTPELLSTPLCRAAVGNHIKVVTLLLRHGANPKLVDSDGQSPLHKACGNSSIAVAKLLIEQDKGLVDAKDNKGRGPLDCCRSKEDEEVLVNASQL</sequence>